<dbReference type="AlphaFoldDB" id="A0AB33G830"/>
<dbReference type="InterPro" id="IPR052026">
    <property type="entry name" value="ExeA_AAA_ATPase_DNA-bind"/>
</dbReference>
<evidence type="ECO:0000259" key="1">
    <source>
        <dbReference type="Pfam" id="PF09077"/>
    </source>
</evidence>
<dbReference type="GO" id="GO:0003677">
    <property type="term" value="F:DNA binding"/>
    <property type="evidence" value="ECO:0007669"/>
    <property type="project" value="InterPro"/>
</dbReference>
<dbReference type="InterPro" id="IPR036733">
    <property type="entry name" value="B_transposit_C_sf"/>
</dbReference>
<dbReference type="SUPFAM" id="SSF47681">
    <property type="entry name" value="C-terminal domain of B transposition protein"/>
    <property type="match status" value="1"/>
</dbReference>
<dbReference type="Gene3D" id="1.10.1180.10">
    <property type="entry name" value="B transposition protein, C-terminal domain"/>
    <property type="match status" value="1"/>
</dbReference>
<proteinExistence type="predicted"/>
<feature type="domain" description="B transposition protein C-terminal" evidence="1">
    <location>
        <begin position="231"/>
        <end position="307"/>
    </location>
</feature>
<dbReference type="InterPro" id="IPR009084">
    <property type="entry name" value="B_transpositn_C"/>
</dbReference>
<protein>
    <submittedName>
        <fullName evidence="3">DNA transposition protein</fullName>
    </submittedName>
</protein>
<dbReference type="Pfam" id="PF09077">
    <property type="entry name" value="Phage-MuB_C"/>
    <property type="match status" value="1"/>
</dbReference>
<dbReference type="PANTHER" id="PTHR35894:SF5">
    <property type="entry name" value="MU-LIKE PROPHAGE FLUMU DNA TRANSPOSITION PROTEIN B"/>
    <property type="match status" value="1"/>
</dbReference>
<dbReference type="PANTHER" id="PTHR35894">
    <property type="entry name" value="GENERAL SECRETION PATHWAY PROTEIN A-RELATED"/>
    <property type="match status" value="1"/>
</dbReference>
<gene>
    <name evidence="3" type="ORF">DKC05_25065</name>
</gene>
<dbReference type="RefSeq" id="WP_047730412.1">
    <property type="nucleotide sequence ID" value="NZ_CADDTT010000054.1"/>
</dbReference>
<organism evidence="3 4">
    <name type="scientific">Serratia marcescens</name>
    <dbReference type="NCBI Taxonomy" id="615"/>
    <lineage>
        <taxon>Bacteria</taxon>
        <taxon>Pseudomonadati</taxon>
        <taxon>Pseudomonadota</taxon>
        <taxon>Gammaproteobacteria</taxon>
        <taxon>Enterobacterales</taxon>
        <taxon>Yersiniaceae</taxon>
        <taxon>Serratia</taxon>
    </lineage>
</organism>
<dbReference type="Gene3D" id="1.10.260.40">
    <property type="entry name" value="lambda repressor-like DNA-binding domains"/>
    <property type="match status" value="1"/>
</dbReference>
<sequence>MKEQNQVGFEEIRTAITEILDTTDFTSAQLAREAGLSAARFSQFLGNTYKGDNKKVADALAIWLKNYHAKRDHLPAMPEFVQTPTVLQIWGAFQYAQLARCITVIHGNPGVSKTTAVREFVVGRPNVWTIKASKSRASVLECLFDLALAVGIDQPICRRGALSRQILQRLSRTGGLLIIDEADVLEYDTLEEIRILQEETDIGLALIGNHNIYKRMTGNNSRNVDFARLFSRIAKRVVINQPRKGDIEAVAKAWGLVDNERDLIHWLAKQPGALRITFFVLRLAATFAQAQREPMSEVHIKAAMKDLGCDAQKGVVA</sequence>
<evidence type="ECO:0000313" key="3">
    <source>
        <dbReference type="EMBL" id="AWL70686.1"/>
    </source>
</evidence>
<dbReference type="GO" id="GO:0006313">
    <property type="term" value="P:DNA transposition"/>
    <property type="evidence" value="ECO:0007669"/>
    <property type="project" value="InterPro"/>
</dbReference>
<dbReference type="EMBL" id="CP029449">
    <property type="protein sequence ID" value="AWL70686.1"/>
    <property type="molecule type" value="Genomic_DNA"/>
</dbReference>
<evidence type="ECO:0000259" key="2">
    <source>
        <dbReference type="Pfam" id="PF13401"/>
    </source>
</evidence>
<accession>A0AB33G830</accession>
<dbReference type="InterPro" id="IPR027417">
    <property type="entry name" value="P-loop_NTPase"/>
</dbReference>
<dbReference type="Proteomes" id="UP000245399">
    <property type="component" value="Chromosome"/>
</dbReference>
<dbReference type="SUPFAM" id="SSF52540">
    <property type="entry name" value="P-loop containing nucleoside triphosphate hydrolases"/>
    <property type="match status" value="1"/>
</dbReference>
<reference evidence="3 4" key="1">
    <citation type="submission" date="2018-05" db="EMBL/GenBank/DDBJ databases">
        <title>Klebsiella quasipneumonaiae provides a window into carbapenemase gene transfer, plasmid rearrangements and nosocomial acquisition from the hospital environment.</title>
        <authorList>
            <person name="Mathers A.J."/>
            <person name="Vegesana K."/>
            <person name="Stoesser N."/>
            <person name="Crook D."/>
            <person name="Vaughan A."/>
            <person name="Barry K."/>
            <person name="Parikh H."/>
            <person name="Sebra R."/>
            <person name="Kotay S."/>
            <person name="Walker A.S."/>
            <person name="Sheppard A.E."/>
        </authorList>
    </citation>
    <scope>NUCLEOTIDE SEQUENCE [LARGE SCALE GENOMIC DNA]</scope>
    <source>
        <strain evidence="3 4">CAV1761</strain>
    </source>
</reference>
<dbReference type="Pfam" id="PF13401">
    <property type="entry name" value="AAA_22"/>
    <property type="match status" value="1"/>
</dbReference>
<evidence type="ECO:0000313" key="4">
    <source>
        <dbReference type="Proteomes" id="UP000245399"/>
    </source>
</evidence>
<dbReference type="InterPro" id="IPR049945">
    <property type="entry name" value="AAA_22"/>
</dbReference>
<dbReference type="GO" id="GO:0016887">
    <property type="term" value="F:ATP hydrolysis activity"/>
    <property type="evidence" value="ECO:0007669"/>
    <property type="project" value="InterPro"/>
</dbReference>
<dbReference type="InterPro" id="IPR010982">
    <property type="entry name" value="Lambda_DNA-bd_dom_sf"/>
</dbReference>
<name>A0AB33G830_SERMA</name>
<feature type="domain" description="ORC1/DEAH AAA+ ATPase" evidence="2">
    <location>
        <begin position="102"/>
        <end position="216"/>
    </location>
</feature>